<dbReference type="OrthoDB" id="546893at2759"/>
<organism evidence="7 8">
    <name type="scientific">Rotaria sordida</name>
    <dbReference type="NCBI Taxonomy" id="392033"/>
    <lineage>
        <taxon>Eukaryota</taxon>
        <taxon>Metazoa</taxon>
        <taxon>Spiralia</taxon>
        <taxon>Gnathifera</taxon>
        <taxon>Rotifera</taxon>
        <taxon>Eurotatoria</taxon>
        <taxon>Bdelloidea</taxon>
        <taxon>Philodinida</taxon>
        <taxon>Philodinidae</taxon>
        <taxon>Rotaria</taxon>
    </lineage>
</organism>
<feature type="transmembrane region" description="Helical" evidence="4">
    <location>
        <begin position="326"/>
        <end position="346"/>
    </location>
</feature>
<feature type="transmembrane region" description="Helical" evidence="4">
    <location>
        <begin position="205"/>
        <end position="227"/>
    </location>
</feature>
<dbReference type="PANTHER" id="PTHR23121">
    <property type="entry name" value="SODIUM-DEPENDENT GLUCOSE TRANSPORTER 1"/>
    <property type="match status" value="1"/>
</dbReference>
<feature type="transmembrane region" description="Helical" evidence="4">
    <location>
        <begin position="353"/>
        <end position="372"/>
    </location>
</feature>
<evidence type="ECO:0000256" key="3">
    <source>
        <dbReference type="ARBA" id="ARBA00023136"/>
    </source>
</evidence>
<dbReference type="Pfam" id="PF07690">
    <property type="entry name" value="MFS_1"/>
    <property type="match status" value="1"/>
</dbReference>
<dbReference type="EMBL" id="CAJNOO010001154">
    <property type="protein sequence ID" value="CAF1106202.1"/>
    <property type="molecule type" value="Genomic_DNA"/>
</dbReference>
<feature type="transmembrane region" description="Helical" evidence="4">
    <location>
        <begin position="444"/>
        <end position="465"/>
    </location>
</feature>
<evidence type="ECO:0000313" key="7">
    <source>
        <dbReference type="EMBL" id="CAF3895004.1"/>
    </source>
</evidence>
<dbReference type="EMBL" id="CAJOAX010004205">
    <property type="protein sequence ID" value="CAF3895004.1"/>
    <property type="molecule type" value="Genomic_DNA"/>
</dbReference>
<dbReference type="Proteomes" id="UP000663882">
    <property type="component" value="Unassembled WGS sequence"/>
</dbReference>
<evidence type="ECO:0000313" key="6">
    <source>
        <dbReference type="EMBL" id="CAF1210627.1"/>
    </source>
</evidence>
<evidence type="ECO:0000256" key="1">
    <source>
        <dbReference type="ARBA" id="ARBA00022692"/>
    </source>
</evidence>
<feature type="transmembrane region" description="Helical" evidence="4">
    <location>
        <begin position="21"/>
        <end position="40"/>
    </location>
</feature>
<protein>
    <submittedName>
        <fullName evidence="7">Uncharacterized protein</fullName>
    </submittedName>
</protein>
<keyword evidence="3 4" id="KW-0472">Membrane</keyword>
<feature type="transmembrane region" description="Helical" evidence="4">
    <location>
        <begin position="378"/>
        <end position="398"/>
    </location>
</feature>
<name>A0A819H511_9BILA</name>
<dbReference type="Gene3D" id="1.20.1250.20">
    <property type="entry name" value="MFS general substrate transporter like domains"/>
    <property type="match status" value="2"/>
</dbReference>
<feature type="transmembrane region" description="Helical" evidence="4">
    <location>
        <begin position="275"/>
        <end position="292"/>
    </location>
</feature>
<evidence type="ECO:0000313" key="8">
    <source>
        <dbReference type="Proteomes" id="UP000663823"/>
    </source>
</evidence>
<dbReference type="InterPro" id="IPR011701">
    <property type="entry name" value="MFS"/>
</dbReference>
<reference evidence="7" key="1">
    <citation type="submission" date="2021-02" db="EMBL/GenBank/DDBJ databases">
        <authorList>
            <person name="Nowell W R."/>
        </authorList>
    </citation>
    <scope>NUCLEOTIDE SEQUENCE</scope>
</reference>
<dbReference type="AlphaFoldDB" id="A0A819H511"/>
<keyword evidence="2 4" id="KW-1133">Transmembrane helix</keyword>
<feature type="transmembrane region" description="Helical" evidence="4">
    <location>
        <begin position="93"/>
        <end position="123"/>
    </location>
</feature>
<dbReference type="PANTHER" id="PTHR23121:SF9">
    <property type="entry name" value="SODIUM-DEPENDENT GLUCOSE TRANSPORTER 1"/>
    <property type="match status" value="1"/>
</dbReference>
<evidence type="ECO:0000313" key="5">
    <source>
        <dbReference type="EMBL" id="CAF1106202.1"/>
    </source>
</evidence>
<accession>A0A819H511</accession>
<comment type="caution">
    <text evidence="7">The sequence shown here is derived from an EMBL/GenBank/DDBJ whole genome shotgun (WGS) entry which is preliminary data.</text>
</comment>
<evidence type="ECO:0000256" key="2">
    <source>
        <dbReference type="ARBA" id="ARBA00022989"/>
    </source>
</evidence>
<gene>
    <name evidence="7" type="ORF">OTI717_LOCUS23476</name>
    <name evidence="5" type="ORF">RFH988_LOCUS19585</name>
    <name evidence="6" type="ORF">SEV965_LOCUS21648</name>
</gene>
<dbReference type="GO" id="GO:0022857">
    <property type="term" value="F:transmembrane transporter activity"/>
    <property type="evidence" value="ECO:0007669"/>
    <property type="project" value="InterPro"/>
</dbReference>
<proteinExistence type="predicted"/>
<sequence length="506" mass="56351">MAIESTLRTPSGLQIYLSHPWYLIKSGYLILTWIMLGFHLELIGPTMPTLAANIKVTYSGMGSVLTSRSAGYLFGNLLGAILQNIVKKHSEGLLFFAFILPAIVVFATPFVTSLILMCILFFIQGLSKSFTDLGGNNLLLTMWGDNAAAPLNSVHFGYGAGAVFVNLLVRPFITQKVLSIHVTNNEEINSTLSLINPTKVNSNIIIPYSITAILCFLIAIGHIFFYVSEIRNRKQKLQIRQVDYSVVSTNLDNVNPSVNKENSSSYSPRTCGRGFFQYGLTLSIIFFIYAFFMGGNSQTFSKFFFSYLKFDKFNLSNEAASWGITLYWLSYSIGRLIFAIVSLFLSVNLCLSIIWFGALCLAIAWLIYVWIIDLTSTSLFILGAVTGLIFSPIFPLSFGFFNQRLNVIPMLLGLLLGGTALGAITFNKIAGVVIDRDPNHFPTILAVCILIAIILYIVSHIVYFFHQRKNLLNARSSVINGPPLSSEYCNEEEQQIANYLKDQEDK</sequence>
<dbReference type="Proteomes" id="UP000663823">
    <property type="component" value="Unassembled WGS sequence"/>
</dbReference>
<dbReference type="Proteomes" id="UP000663889">
    <property type="component" value="Unassembled WGS sequence"/>
</dbReference>
<keyword evidence="1 4" id="KW-0812">Transmembrane</keyword>
<dbReference type="SUPFAM" id="SSF103473">
    <property type="entry name" value="MFS general substrate transporter"/>
    <property type="match status" value="1"/>
</dbReference>
<feature type="transmembrane region" description="Helical" evidence="4">
    <location>
        <begin position="69"/>
        <end position="86"/>
    </location>
</feature>
<dbReference type="EMBL" id="CAJNOU010001481">
    <property type="protein sequence ID" value="CAF1210627.1"/>
    <property type="molecule type" value="Genomic_DNA"/>
</dbReference>
<dbReference type="InterPro" id="IPR036259">
    <property type="entry name" value="MFS_trans_sf"/>
</dbReference>
<feature type="transmembrane region" description="Helical" evidence="4">
    <location>
        <begin position="405"/>
        <end position="424"/>
    </location>
</feature>
<evidence type="ECO:0000256" key="4">
    <source>
        <dbReference type="SAM" id="Phobius"/>
    </source>
</evidence>